<reference evidence="2" key="1">
    <citation type="submission" date="2021-01" db="EMBL/GenBank/DDBJ databases">
        <authorList>
            <person name="Corre E."/>
            <person name="Pelletier E."/>
            <person name="Niang G."/>
            <person name="Scheremetjew M."/>
            <person name="Finn R."/>
            <person name="Kale V."/>
            <person name="Holt S."/>
            <person name="Cochrane G."/>
            <person name="Meng A."/>
            <person name="Brown T."/>
            <person name="Cohen L."/>
        </authorList>
    </citation>
    <scope>NUCLEOTIDE SEQUENCE</scope>
    <source>
        <strain evidence="2">CCMP 410</strain>
    </source>
</reference>
<dbReference type="InterPro" id="IPR046345">
    <property type="entry name" value="TraB_PrgY-like"/>
</dbReference>
<dbReference type="PANTHER" id="PTHR21530:SF7">
    <property type="entry name" value="TRAB DOMAIN-CONTAINING PROTEIN"/>
    <property type="match status" value="1"/>
</dbReference>
<accession>A0A7S1VMY0</accession>
<evidence type="ECO:0000256" key="1">
    <source>
        <dbReference type="SAM" id="SignalP"/>
    </source>
</evidence>
<feature type="signal peptide" evidence="1">
    <location>
        <begin position="1"/>
        <end position="21"/>
    </location>
</feature>
<dbReference type="PANTHER" id="PTHR21530">
    <property type="entry name" value="PHEROMONE SHUTDOWN PROTEIN"/>
    <property type="match status" value="1"/>
</dbReference>
<dbReference type="AlphaFoldDB" id="A0A7S1VMY0"/>
<gene>
    <name evidence="2" type="ORF">GOCE00092_LOCUS24011</name>
</gene>
<dbReference type="EMBL" id="HBGK01045617">
    <property type="protein sequence ID" value="CAD9305361.1"/>
    <property type="molecule type" value="Transcribed_RNA"/>
</dbReference>
<evidence type="ECO:0000313" key="2">
    <source>
        <dbReference type="EMBL" id="CAD9305361.1"/>
    </source>
</evidence>
<name>A0A7S1VMY0_9STRA</name>
<proteinExistence type="predicted"/>
<protein>
    <submittedName>
        <fullName evidence="2">Uncharacterized protein</fullName>
    </submittedName>
</protein>
<organism evidence="2">
    <name type="scientific">Grammatophora oceanica</name>
    <dbReference type="NCBI Taxonomy" id="210454"/>
    <lineage>
        <taxon>Eukaryota</taxon>
        <taxon>Sar</taxon>
        <taxon>Stramenopiles</taxon>
        <taxon>Ochrophyta</taxon>
        <taxon>Bacillariophyta</taxon>
        <taxon>Fragilariophyceae</taxon>
        <taxon>Fragilariophycidae</taxon>
        <taxon>Rhabdonematales</taxon>
        <taxon>Grammatophoraceae</taxon>
        <taxon>Grammatophora</taxon>
    </lineage>
</organism>
<sequence length="381" mass="40900">MITNPSFLVTAVLGLTSSVSAFLPSPHGRNARFPHRSSQTTTSTAMKVESAQMLEFREPTTGVNVKLIGSMHYNPSSVKLVEDTITELGEAGQLGSVVIELCDTRWNSTDEQPAFIKKILRSEMKAAYEYALTYGRPVVLGDQNIETTLSRAGDGLWETFKSLWDPYDGWPALYANLTEAFAVTSPTGEGYLGPGAFFSPPFLLRAPVALVKYPLSYAVRSPLVFAAFVTISAISDSANAAATSSAMMTATAGGTDAVTAAAAAATSYSGDLVDMSLSWLVFFLENLLFARIFLKEFLADRNEVLAKNILDQCRLYQKKNFLSSVLPGGKRPDADTIYAEDTLKGNSRSGGGGNAEKSIVVVVGMAHSNGVKKLLSEQLVS</sequence>
<feature type="chain" id="PRO_5030565705" evidence="1">
    <location>
        <begin position="22"/>
        <end position="381"/>
    </location>
</feature>
<keyword evidence="1" id="KW-0732">Signal</keyword>